<keyword evidence="4 9" id="KW-0812">Transmembrane</keyword>
<dbReference type="PANTHER" id="PTHR42643:SF38">
    <property type="entry name" value="IONOTROPIC RECEPTOR 100A"/>
    <property type="match status" value="1"/>
</dbReference>
<reference evidence="11 12" key="1">
    <citation type="submission" date="2024-03" db="EMBL/GenBank/DDBJ databases">
        <title>Adaptation during the transition from Ophiocordyceps entomopathogen to insect associate is accompanied by gene loss and intensified selection.</title>
        <authorList>
            <person name="Ward C.M."/>
            <person name="Onetto C.A."/>
            <person name="Borneman A.R."/>
        </authorList>
    </citation>
    <scope>NUCLEOTIDE SEQUENCE [LARGE SCALE GENOMIC DNA]</scope>
    <source>
        <strain evidence="11">AWRI1</strain>
        <tissue evidence="11">Single Adult Female</tissue>
    </source>
</reference>
<evidence type="ECO:0000256" key="5">
    <source>
        <dbReference type="ARBA" id="ARBA00022989"/>
    </source>
</evidence>
<feature type="domain" description="Ionotropic glutamate receptor C-terminal" evidence="10">
    <location>
        <begin position="358"/>
        <end position="618"/>
    </location>
</feature>
<evidence type="ECO:0000256" key="1">
    <source>
        <dbReference type="ARBA" id="ARBA00004651"/>
    </source>
</evidence>
<gene>
    <name evidence="11" type="ORF">V9T40_008924</name>
</gene>
<organism evidence="11 12">
    <name type="scientific">Parthenolecanium corni</name>
    <dbReference type="NCBI Taxonomy" id="536013"/>
    <lineage>
        <taxon>Eukaryota</taxon>
        <taxon>Metazoa</taxon>
        <taxon>Ecdysozoa</taxon>
        <taxon>Arthropoda</taxon>
        <taxon>Hexapoda</taxon>
        <taxon>Insecta</taxon>
        <taxon>Pterygota</taxon>
        <taxon>Neoptera</taxon>
        <taxon>Paraneoptera</taxon>
        <taxon>Hemiptera</taxon>
        <taxon>Sternorrhyncha</taxon>
        <taxon>Coccoidea</taxon>
        <taxon>Coccidae</taxon>
        <taxon>Parthenolecanium</taxon>
    </lineage>
</organism>
<keyword evidence="12" id="KW-1185">Reference proteome</keyword>
<dbReference type="Proteomes" id="UP001367676">
    <property type="component" value="Unassembled WGS sequence"/>
</dbReference>
<feature type="transmembrane region" description="Helical" evidence="9">
    <location>
        <begin position="421"/>
        <end position="444"/>
    </location>
</feature>
<dbReference type="SUPFAM" id="SSF53850">
    <property type="entry name" value="Periplasmic binding protein-like II"/>
    <property type="match status" value="1"/>
</dbReference>
<evidence type="ECO:0000313" key="11">
    <source>
        <dbReference type="EMBL" id="KAK7601483.1"/>
    </source>
</evidence>
<evidence type="ECO:0000256" key="4">
    <source>
        <dbReference type="ARBA" id="ARBA00022692"/>
    </source>
</evidence>
<comment type="subcellular location">
    <subcellularLocation>
        <location evidence="1">Cell membrane</location>
        <topology evidence="1">Multi-pass membrane protein</topology>
    </subcellularLocation>
</comment>
<keyword evidence="6 9" id="KW-0472">Membrane</keyword>
<evidence type="ECO:0000256" key="7">
    <source>
        <dbReference type="ARBA" id="ARBA00023170"/>
    </source>
</evidence>
<dbReference type="AlphaFoldDB" id="A0AAN9TP05"/>
<dbReference type="Pfam" id="PF00060">
    <property type="entry name" value="Lig_chan"/>
    <property type="match status" value="1"/>
</dbReference>
<name>A0AAN9TP05_9HEMI</name>
<comment type="similarity">
    <text evidence="2">Belongs to the glutamate-gated ion channel (TC 1.A.10.1) family.</text>
</comment>
<dbReference type="Gene3D" id="1.10.287.70">
    <property type="match status" value="1"/>
</dbReference>
<keyword evidence="5 9" id="KW-1133">Transmembrane helix</keyword>
<evidence type="ECO:0000259" key="10">
    <source>
        <dbReference type="Pfam" id="PF00060"/>
    </source>
</evidence>
<proteinExistence type="inferred from homology"/>
<evidence type="ECO:0000256" key="9">
    <source>
        <dbReference type="SAM" id="Phobius"/>
    </source>
</evidence>
<dbReference type="GO" id="GO:0015276">
    <property type="term" value="F:ligand-gated monoatomic ion channel activity"/>
    <property type="evidence" value="ECO:0007669"/>
    <property type="project" value="InterPro"/>
</dbReference>
<evidence type="ECO:0000256" key="6">
    <source>
        <dbReference type="ARBA" id="ARBA00023136"/>
    </source>
</evidence>
<evidence type="ECO:0000256" key="3">
    <source>
        <dbReference type="ARBA" id="ARBA00022475"/>
    </source>
</evidence>
<keyword evidence="3" id="KW-1003">Cell membrane</keyword>
<feature type="transmembrane region" description="Helical" evidence="9">
    <location>
        <begin position="609"/>
        <end position="632"/>
    </location>
</feature>
<dbReference type="InterPro" id="IPR001320">
    <property type="entry name" value="Iontro_rcpt_C"/>
</dbReference>
<comment type="caution">
    <text evidence="11">The sequence shown here is derived from an EMBL/GenBank/DDBJ whole genome shotgun (WGS) entry which is preliminary data.</text>
</comment>
<keyword evidence="8" id="KW-0325">Glycoprotein</keyword>
<feature type="transmembrane region" description="Helical" evidence="9">
    <location>
        <begin position="358"/>
        <end position="378"/>
    </location>
</feature>
<dbReference type="InterPro" id="IPR052192">
    <property type="entry name" value="Insect_Ionotropic_Sensory_Rcpt"/>
</dbReference>
<accession>A0AAN9TP05</accession>
<dbReference type="GO" id="GO:0050906">
    <property type="term" value="P:detection of stimulus involved in sensory perception"/>
    <property type="evidence" value="ECO:0007669"/>
    <property type="project" value="UniProtKB-ARBA"/>
</dbReference>
<feature type="transmembrane region" description="Helical" evidence="9">
    <location>
        <begin position="23"/>
        <end position="42"/>
    </location>
</feature>
<dbReference type="PANTHER" id="PTHR42643">
    <property type="entry name" value="IONOTROPIC RECEPTOR 20A-RELATED"/>
    <property type="match status" value="1"/>
</dbReference>
<sequence length="650" mass="75550">MRKKSSTNWFIGIQSQPAVIRKMFYMILLVQLISYYFCWAFVQLPNINKETESNVSRAILEICQVILNSSHYYKEIYIIRRSKKIEYEYEIAKLHKLTAVVVKTFSKVDENSNRSPATCNESPVRKKYSLVVVYAASSIVTLNLLYDRATYPGTIFLFSIDEKQLDVLERIIQRAWSKRYIFRVLFLMDMKGSEVKAIIYDPHAKCGEGRFRDASTFGYEAIGAFLVRTLTSLEGCPLNITMYEREETAVRLNDTTFTGQDGRLIDLLREKMNFIPVIHLMKGKMVYGYKTVNGSNIGTFAELMNGTTDISLNGHFLKNYKCNIVELTRQITSDRVCILTPKAGIIPPMITVFKSFQLEVWVMIVVTYFAVIITFYLWVTLTSKYVPEWSLTGCIVALEIFRIMVASPLSRKIRRYSEKILFAFCWFFSMVILNSFQGSLVTFLNTPMHFPDLNTFDDLIESGLPLRTASVSFRELLLSDRNLRKLDKKLYFSLNVSAVENFHGRFAGFQRINVYNLKYFNDIRYVLDDNETRLLHTMQQYLSSYFISYAIRKDSPYKKRINDLISGVEHAGLIIKWYEDSAKYTFEKYQLVTKDRKSSKVFSVRDLEVAFLVSICGLVTSTIVLMIEIGVYRYQNRCEGIKFKKKKEKK</sequence>
<dbReference type="GO" id="GO:0005886">
    <property type="term" value="C:plasma membrane"/>
    <property type="evidence" value="ECO:0007669"/>
    <property type="project" value="UniProtKB-SubCell"/>
</dbReference>
<evidence type="ECO:0000313" key="12">
    <source>
        <dbReference type="Proteomes" id="UP001367676"/>
    </source>
</evidence>
<protein>
    <recommendedName>
        <fullName evidence="10">Ionotropic glutamate receptor C-terminal domain-containing protein</fullName>
    </recommendedName>
</protein>
<dbReference type="EMBL" id="JBBCAQ010000010">
    <property type="protein sequence ID" value="KAK7601483.1"/>
    <property type="molecule type" value="Genomic_DNA"/>
</dbReference>
<dbReference type="Gene3D" id="3.40.190.10">
    <property type="entry name" value="Periplasmic binding protein-like II"/>
    <property type="match status" value="1"/>
</dbReference>
<evidence type="ECO:0000256" key="2">
    <source>
        <dbReference type="ARBA" id="ARBA00008685"/>
    </source>
</evidence>
<evidence type="ECO:0000256" key="8">
    <source>
        <dbReference type="ARBA" id="ARBA00023180"/>
    </source>
</evidence>
<keyword evidence="7" id="KW-0675">Receptor</keyword>